<dbReference type="EMBL" id="CM037620">
    <property type="protein sequence ID" value="KAH7995640.1"/>
    <property type="molecule type" value="Genomic_DNA"/>
</dbReference>
<name>A0ACB8ESL9_9SAUR</name>
<keyword evidence="2" id="KW-1185">Reference proteome</keyword>
<comment type="caution">
    <text evidence="1">The sequence shown here is derived from an EMBL/GenBank/DDBJ whole genome shotgun (WGS) entry which is preliminary data.</text>
</comment>
<dbReference type="Proteomes" id="UP000827872">
    <property type="component" value="Linkage Group LG07"/>
</dbReference>
<reference evidence="1" key="1">
    <citation type="submission" date="2021-08" db="EMBL/GenBank/DDBJ databases">
        <title>The first chromosome-level gecko genome reveals the dynamic sex chromosomes of Neotropical dwarf geckos (Sphaerodactylidae: Sphaerodactylus).</title>
        <authorList>
            <person name="Pinto B.J."/>
            <person name="Keating S.E."/>
            <person name="Gamble T."/>
        </authorList>
    </citation>
    <scope>NUCLEOTIDE SEQUENCE</scope>
    <source>
        <strain evidence="1">TG3544</strain>
    </source>
</reference>
<evidence type="ECO:0000313" key="1">
    <source>
        <dbReference type="EMBL" id="KAH7995640.1"/>
    </source>
</evidence>
<accession>A0ACB8ESL9</accession>
<proteinExistence type="predicted"/>
<sequence>MATYLTQIGATVCINGTNSINGFPLYYRDLCVPPIPYKNENMLISESGVVDFTGIFGDPKLHQDSVLPVEKAQGKILLVVGEKDMNYNSKAYATDIMERMKKLGKTHCALLSYPGAGHMIEPPCSPLCYQSWLPIISCPVFWGGEAPAHAAAQVHSWREIQKFLHLHLGPTQSSNL</sequence>
<gene>
    <name evidence="1" type="ORF">K3G42_027202</name>
</gene>
<organism evidence="1 2">
    <name type="scientific">Sphaerodactylus townsendi</name>
    <dbReference type="NCBI Taxonomy" id="933632"/>
    <lineage>
        <taxon>Eukaryota</taxon>
        <taxon>Metazoa</taxon>
        <taxon>Chordata</taxon>
        <taxon>Craniata</taxon>
        <taxon>Vertebrata</taxon>
        <taxon>Euteleostomi</taxon>
        <taxon>Lepidosauria</taxon>
        <taxon>Squamata</taxon>
        <taxon>Bifurcata</taxon>
        <taxon>Gekkota</taxon>
        <taxon>Sphaerodactylidae</taxon>
        <taxon>Sphaerodactylus</taxon>
    </lineage>
</organism>
<evidence type="ECO:0000313" key="2">
    <source>
        <dbReference type="Proteomes" id="UP000827872"/>
    </source>
</evidence>
<protein>
    <submittedName>
        <fullName evidence="1">Uncharacterized protein</fullName>
    </submittedName>
</protein>